<dbReference type="InterPro" id="IPR051620">
    <property type="entry name" value="ORF904-like_C"/>
</dbReference>
<keyword evidence="1" id="KW-0547">Nucleotide-binding</keyword>
<sequence length="509" mass="58570">MNNKKDLPNGRSFSNDKNLSKYLIPQSGQNFKSMSKITDIPDNKQVARVGFAENFQIFERIINLISKVNFRKLAGKDFVDDEAKKIGQKHHLIICVEHLIKIANGAGYDISKYQGSIYVYNGSFWQLSNDEDLKDLLGKVAEKMGIDRYNARFYDFKEKLFKQFISSARLKEVLKPKDSVLINLLNGTFEINAKNQKLRDFKKSDFITYQLPFNYDQKAECPLFMTYLNKVLPDTGLQDILAEYMGYVFVKHLKLEKALLLYGSGANGKSVFFEVMNAILGTQNVTNYSLQSLSNEAYRANLANKLLNYGSEIKSGLQSDIFKLLVSGEPVDAKPLYKQPFIMNDYAKLMFNCNELPKEVEHTDAYFRRFLIIPFEVTIPENERDSQLPKKIINSELSGVFNWILKGLNRIVANAKFTDSEHTANILNKYRNESDSVFQFLLEGDYTPDAKSVIKLAEMYGDFSKYCTNSGYRALNLKHFQERLEKKGFRIDKRNVGKVVFCKKYNDLT</sequence>
<dbReference type="InterPro" id="IPR045455">
    <property type="entry name" value="NrS-1_pol-like_helicase"/>
</dbReference>
<dbReference type="PANTHER" id="PTHR35372">
    <property type="entry name" value="ATP BINDING PROTEIN-RELATED"/>
    <property type="match status" value="1"/>
</dbReference>
<dbReference type="Gene3D" id="3.40.50.300">
    <property type="entry name" value="P-loop containing nucleotide triphosphate hydrolases"/>
    <property type="match status" value="1"/>
</dbReference>
<reference evidence="5 6" key="1">
    <citation type="submission" date="2018-07" db="EMBL/GenBank/DDBJ databases">
        <title>Genome analysis of Runella aurantiaca.</title>
        <authorList>
            <person name="Yang X."/>
        </authorList>
    </citation>
    <scope>NUCLEOTIDE SEQUENCE [LARGE SCALE GENOMIC DNA]</scope>
    <source>
        <strain evidence="5 6">YX9</strain>
    </source>
</reference>
<dbReference type="Pfam" id="PF19263">
    <property type="entry name" value="DUF5906"/>
    <property type="match status" value="1"/>
</dbReference>
<dbReference type="GO" id="GO:0016787">
    <property type="term" value="F:hydrolase activity"/>
    <property type="evidence" value="ECO:0007669"/>
    <property type="project" value="UniProtKB-KW"/>
</dbReference>
<dbReference type="PROSITE" id="PS51206">
    <property type="entry name" value="SF3_HELICASE_1"/>
    <property type="match status" value="1"/>
</dbReference>
<dbReference type="Pfam" id="PF08706">
    <property type="entry name" value="D5_N"/>
    <property type="match status" value="1"/>
</dbReference>
<dbReference type="Proteomes" id="UP000253141">
    <property type="component" value="Unassembled WGS sequence"/>
</dbReference>
<dbReference type="PANTHER" id="PTHR35372:SF2">
    <property type="entry name" value="SF3 HELICASE DOMAIN-CONTAINING PROTEIN"/>
    <property type="match status" value="1"/>
</dbReference>
<dbReference type="SUPFAM" id="SSF52540">
    <property type="entry name" value="P-loop containing nucleoside triphosphate hydrolases"/>
    <property type="match status" value="1"/>
</dbReference>
<dbReference type="InterPro" id="IPR014015">
    <property type="entry name" value="Helicase_SF3_DNA-vir"/>
</dbReference>
<keyword evidence="6" id="KW-1185">Reference proteome</keyword>
<gene>
    <name evidence="5" type="ORF">DVG78_07255</name>
</gene>
<dbReference type="InterPro" id="IPR006500">
    <property type="entry name" value="Helicase_put_C_phage/plasmid"/>
</dbReference>
<organism evidence="5 6">
    <name type="scientific">Runella aurantiaca</name>
    <dbReference type="NCBI Taxonomy" id="2282308"/>
    <lineage>
        <taxon>Bacteria</taxon>
        <taxon>Pseudomonadati</taxon>
        <taxon>Bacteroidota</taxon>
        <taxon>Cytophagia</taxon>
        <taxon>Cytophagales</taxon>
        <taxon>Spirosomataceae</taxon>
        <taxon>Runella</taxon>
    </lineage>
</organism>
<comment type="caution">
    <text evidence="5">The sequence shown here is derived from an EMBL/GenBank/DDBJ whole genome shotgun (WGS) entry which is preliminary data.</text>
</comment>
<evidence type="ECO:0000259" key="4">
    <source>
        <dbReference type="PROSITE" id="PS51206"/>
    </source>
</evidence>
<evidence type="ECO:0000313" key="5">
    <source>
        <dbReference type="EMBL" id="RDB06534.1"/>
    </source>
</evidence>
<dbReference type="SMART" id="SM00885">
    <property type="entry name" value="D5_N"/>
    <property type="match status" value="1"/>
</dbReference>
<dbReference type="NCBIfam" id="TIGR01613">
    <property type="entry name" value="primase_Cterm"/>
    <property type="match status" value="1"/>
</dbReference>
<evidence type="ECO:0000256" key="3">
    <source>
        <dbReference type="ARBA" id="ARBA00022840"/>
    </source>
</evidence>
<dbReference type="AlphaFoldDB" id="A0A369IGX1"/>
<accession>A0A369IGX1</accession>
<dbReference type="GO" id="GO:0005524">
    <property type="term" value="F:ATP binding"/>
    <property type="evidence" value="ECO:0007669"/>
    <property type="project" value="UniProtKB-KW"/>
</dbReference>
<evidence type="ECO:0000256" key="1">
    <source>
        <dbReference type="ARBA" id="ARBA00022741"/>
    </source>
</evidence>
<keyword evidence="3" id="KW-0067">ATP-binding</keyword>
<protein>
    <submittedName>
        <fullName evidence="5">DNA primase</fullName>
    </submittedName>
</protein>
<feature type="domain" description="SF3 helicase" evidence="4">
    <location>
        <begin position="232"/>
        <end position="388"/>
    </location>
</feature>
<dbReference type="InterPro" id="IPR014818">
    <property type="entry name" value="Phage/plasmid_primase_P4_C"/>
</dbReference>
<evidence type="ECO:0000313" key="6">
    <source>
        <dbReference type="Proteomes" id="UP000253141"/>
    </source>
</evidence>
<dbReference type="InterPro" id="IPR027417">
    <property type="entry name" value="P-loop_NTPase"/>
</dbReference>
<name>A0A369IGX1_9BACT</name>
<dbReference type="EMBL" id="QPIW01000004">
    <property type="protein sequence ID" value="RDB06534.1"/>
    <property type="molecule type" value="Genomic_DNA"/>
</dbReference>
<keyword evidence="2" id="KW-0378">Hydrolase</keyword>
<evidence type="ECO:0000256" key="2">
    <source>
        <dbReference type="ARBA" id="ARBA00022801"/>
    </source>
</evidence>
<proteinExistence type="predicted"/>